<evidence type="ECO:0000313" key="9">
    <source>
        <dbReference type="Proteomes" id="UP000823926"/>
    </source>
</evidence>
<evidence type="ECO:0000259" key="6">
    <source>
        <dbReference type="Pfam" id="PF01386"/>
    </source>
</evidence>
<dbReference type="Gene3D" id="2.40.240.10">
    <property type="entry name" value="Ribosomal Protein L25, Chain P"/>
    <property type="match status" value="1"/>
</dbReference>
<dbReference type="HAMAP" id="MF_01334">
    <property type="entry name" value="Ribosomal_bL25_CTC"/>
    <property type="match status" value="1"/>
</dbReference>
<dbReference type="PANTHER" id="PTHR33284">
    <property type="entry name" value="RIBOSOMAL PROTEIN L25/GLN-TRNA SYNTHETASE, ANTI-CODON-BINDING DOMAIN-CONTAINING PROTEIN"/>
    <property type="match status" value="1"/>
</dbReference>
<comment type="function">
    <text evidence="5">This is one of the proteins that binds to the 5S RNA in the ribosome where it forms part of the central protuberance.</text>
</comment>
<dbReference type="InterPro" id="IPR020056">
    <property type="entry name" value="Rbsml_bL25/Gln-tRNA_synth_N"/>
</dbReference>
<dbReference type="InterPro" id="IPR029751">
    <property type="entry name" value="Ribosomal_L25_dom"/>
</dbReference>
<keyword evidence="3 5" id="KW-0689">Ribosomal protein</keyword>
<evidence type="ECO:0000259" key="7">
    <source>
        <dbReference type="Pfam" id="PF14693"/>
    </source>
</evidence>
<feature type="domain" description="Large ribosomal subunit protein bL25 L25" evidence="6">
    <location>
        <begin position="6"/>
        <end position="90"/>
    </location>
</feature>
<evidence type="ECO:0000256" key="1">
    <source>
        <dbReference type="ARBA" id="ARBA00022730"/>
    </source>
</evidence>
<dbReference type="GO" id="GO:0008097">
    <property type="term" value="F:5S rRNA binding"/>
    <property type="evidence" value="ECO:0007669"/>
    <property type="project" value="InterPro"/>
</dbReference>
<keyword evidence="4 5" id="KW-0687">Ribonucleoprotein</keyword>
<dbReference type="InterPro" id="IPR020930">
    <property type="entry name" value="Ribosomal_uL5_bac-type"/>
</dbReference>
<dbReference type="InterPro" id="IPR011035">
    <property type="entry name" value="Ribosomal_bL25/Gln-tRNA_synth"/>
</dbReference>
<dbReference type="GO" id="GO:0003735">
    <property type="term" value="F:structural constituent of ribosome"/>
    <property type="evidence" value="ECO:0007669"/>
    <property type="project" value="InterPro"/>
</dbReference>
<dbReference type="Proteomes" id="UP000823926">
    <property type="component" value="Unassembled WGS sequence"/>
</dbReference>
<dbReference type="Gene3D" id="2.170.120.20">
    <property type="entry name" value="Ribosomal protein L25, beta domain"/>
    <property type="match status" value="1"/>
</dbReference>
<dbReference type="PANTHER" id="PTHR33284:SF1">
    <property type="entry name" value="RIBOSOMAL PROTEIN L25_GLN-TRNA SYNTHETASE, ANTI-CODON-BINDING DOMAIN-CONTAINING PROTEIN"/>
    <property type="match status" value="1"/>
</dbReference>
<dbReference type="NCBIfam" id="NF004132">
    <property type="entry name" value="PRK05618.2-2"/>
    <property type="match status" value="1"/>
</dbReference>
<name>A0A9D1TXN7_9BACT</name>
<dbReference type="InterPro" id="IPR020057">
    <property type="entry name" value="Ribosomal_bL25_b-dom"/>
</dbReference>
<proteinExistence type="inferred from homology"/>
<reference evidence="8" key="2">
    <citation type="submission" date="2021-04" db="EMBL/GenBank/DDBJ databases">
        <authorList>
            <person name="Gilroy R."/>
        </authorList>
    </citation>
    <scope>NUCLEOTIDE SEQUENCE</scope>
    <source>
        <strain evidence="8">ChiBcec15-1070</strain>
    </source>
</reference>
<sequence>MKTLEIKGTLRTEFGKKGTNAVRRAGNVPCVIYGGGETVHFAVPAPAFKQLIYTPHSYLVNFDIDGKKELAVMREVQFHPVTGDVRHVDFYRVDESKPVAIDLPVVLTGNSEGVKLGGKLILSKRKLRVSALVKDLPDTVEVDVTNLGLGKSIFVGDLQIPGLAILTPATTAVCAVRMTRAARGAQAAAAKE</sequence>
<accession>A0A9D1TXN7</accession>
<feature type="domain" description="Large ribosomal subunit protein bL25 beta" evidence="7">
    <location>
        <begin position="99"/>
        <end position="179"/>
    </location>
</feature>
<keyword evidence="2 5" id="KW-0694">RNA-binding</keyword>
<evidence type="ECO:0000256" key="4">
    <source>
        <dbReference type="ARBA" id="ARBA00023274"/>
    </source>
</evidence>
<evidence type="ECO:0000256" key="3">
    <source>
        <dbReference type="ARBA" id="ARBA00022980"/>
    </source>
</evidence>
<keyword evidence="1 5" id="KW-0699">rRNA-binding</keyword>
<dbReference type="SUPFAM" id="SSF50715">
    <property type="entry name" value="Ribosomal protein L25-like"/>
    <property type="match status" value="1"/>
</dbReference>
<dbReference type="NCBIfam" id="TIGR00731">
    <property type="entry name" value="bL25_bact_ctc"/>
    <property type="match status" value="1"/>
</dbReference>
<dbReference type="InterPro" id="IPR001021">
    <property type="entry name" value="Ribosomal_bL25_long"/>
</dbReference>
<dbReference type="GO" id="GO:0022625">
    <property type="term" value="C:cytosolic large ribosomal subunit"/>
    <property type="evidence" value="ECO:0007669"/>
    <property type="project" value="TreeGrafter"/>
</dbReference>
<organism evidence="8 9">
    <name type="scientific">Candidatus Rikenella faecigallinarum</name>
    <dbReference type="NCBI Taxonomy" id="2838745"/>
    <lineage>
        <taxon>Bacteria</taxon>
        <taxon>Pseudomonadati</taxon>
        <taxon>Bacteroidota</taxon>
        <taxon>Bacteroidia</taxon>
        <taxon>Bacteroidales</taxon>
        <taxon>Rikenellaceae</taxon>
        <taxon>Rikenella</taxon>
    </lineage>
</organism>
<gene>
    <name evidence="5" type="primary">rplY</name>
    <name evidence="5" type="synonym">ctc</name>
    <name evidence="8" type="ORF">H9888_01980</name>
</gene>
<evidence type="ECO:0000313" key="8">
    <source>
        <dbReference type="EMBL" id="HIW10247.1"/>
    </source>
</evidence>
<dbReference type="Pfam" id="PF14693">
    <property type="entry name" value="Ribosomal_TL5_C"/>
    <property type="match status" value="1"/>
</dbReference>
<comment type="similarity">
    <text evidence="5">Belongs to the bacterial ribosomal protein bL25 family. CTC subfamily.</text>
</comment>
<dbReference type="AlphaFoldDB" id="A0A9D1TXN7"/>
<comment type="subunit">
    <text evidence="5">Part of the 50S ribosomal subunit; part of the 5S rRNA/L5/L18/L25 subcomplex. Contacts the 5S rRNA. Binds to the 5S rRNA independently of L5 and L18.</text>
</comment>
<evidence type="ECO:0000256" key="2">
    <source>
        <dbReference type="ARBA" id="ARBA00022884"/>
    </source>
</evidence>
<dbReference type="Pfam" id="PF01386">
    <property type="entry name" value="Ribosomal_L25p"/>
    <property type="match status" value="1"/>
</dbReference>
<dbReference type="CDD" id="cd00495">
    <property type="entry name" value="Ribosomal_L25_TL5_CTC"/>
    <property type="match status" value="1"/>
</dbReference>
<protein>
    <recommendedName>
        <fullName evidence="5">Large ribosomal subunit protein bL25</fullName>
    </recommendedName>
    <alternativeName>
        <fullName evidence="5">General stress protein CTC</fullName>
    </alternativeName>
</protein>
<reference evidence="8" key="1">
    <citation type="journal article" date="2021" name="PeerJ">
        <title>Extensive microbial diversity within the chicken gut microbiome revealed by metagenomics and culture.</title>
        <authorList>
            <person name="Gilroy R."/>
            <person name="Ravi A."/>
            <person name="Getino M."/>
            <person name="Pursley I."/>
            <person name="Horton D.L."/>
            <person name="Alikhan N.F."/>
            <person name="Baker D."/>
            <person name="Gharbi K."/>
            <person name="Hall N."/>
            <person name="Watson M."/>
            <person name="Adriaenssens E.M."/>
            <person name="Foster-Nyarko E."/>
            <person name="Jarju S."/>
            <person name="Secka A."/>
            <person name="Antonio M."/>
            <person name="Oren A."/>
            <person name="Chaudhuri R.R."/>
            <person name="La Ragione R."/>
            <person name="Hildebrand F."/>
            <person name="Pallen M.J."/>
        </authorList>
    </citation>
    <scope>NUCLEOTIDE SEQUENCE</scope>
    <source>
        <strain evidence="8">ChiBcec15-1070</strain>
    </source>
</reference>
<dbReference type="GO" id="GO:0006412">
    <property type="term" value="P:translation"/>
    <property type="evidence" value="ECO:0007669"/>
    <property type="project" value="UniProtKB-UniRule"/>
</dbReference>
<comment type="caution">
    <text evidence="8">The sequence shown here is derived from an EMBL/GenBank/DDBJ whole genome shotgun (WGS) entry which is preliminary data.</text>
</comment>
<evidence type="ECO:0000256" key="5">
    <source>
        <dbReference type="HAMAP-Rule" id="MF_01334"/>
    </source>
</evidence>
<dbReference type="InterPro" id="IPR037121">
    <property type="entry name" value="Ribosomal_bL25_C"/>
</dbReference>
<dbReference type="EMBL" id="DXHL01000008">
    <property type="protein sequence ID" value="HIW10247.1"/>
    <property type="molecule type" value="Genomic_DNA"/>
</dbReference>